<comment type="similarity">
    <text evidence="3">Belongs to the metallo-beta-lactamase superfamily. Glyoxalase II family.</text>
</comment>
<dbReference type="EMBL" id="OUUW01000001">
    <property type="protein sequence ID" value="SPP73854.1"/>
    <property type="molecule type" value="Genomic_DNA"/>
</dbReference>
<feature type="chain" id="PRO_5017337693" description="Persulfide dioxygenase ETHE1, mitochondrial" evidence="16">
    <location>
        <begin position="21"/>
        <end position="269"/>
    </location>
</feature>
<evidence type="ECO:0000256" key="13">
    <source>
        <dbReference type="ARBA" id="ARBA00066686"/>
    </source>
</evidence>
<evidence type="ECO:0000256" key="12">
    <source>
        <dbReference type="ARBA" id="ARBA00065219"/>
    </source>
</evidence>
<keyword evidence="5" id="KW-0809">Transit peptide</keyword>
<evidence type="ECO:0000256" key="9">
    <source>
        <dbReference type="ARBA" id="ARBA00023004"/>
    </source>
</evidence>
<dbReference type="FunFam" id="3.60.15.10:FF:000013">
    <property type="entry name" value="Persulfide dioxygenase ETHE1, mitochondrial"/>
    <property type="match status" value="1"/>
</dbReference>
<dbReference type="PANTHER" id="PTHR43084:SF1">
    <property type="entry name" value="PERSULFIDE DIOXYGENASE ETHE1, MITOCHONDRIAL"/>
    <property type="match status" value="1"/>
</dbReference>
<dbReference type="InterPro" id="IPR001279">
    <property type="entry name" value="Metallo-B-lactamas"/>
</dbReference>
<evidence type="ECO:0000256" key="15">
    <source>
        <dbReference type="ARBA" id="ARBA00077964"/>
    </source>
</evidence>
<reference evidence="19" key="1">
    <citation type="submission" date="2018-01" db="EMBL/GenBank/DDBJ databases">
        <authorList>
            <person name="Alioto T."/>
            <person name="Alioto T."/>
        </authorList>
    </citation>
    <scope>NUCLEOTIDE SEQUENCE [LARGE SCALE GENOMIC DNA]</scope>
</reference>
<organism evidence="18 19">
    <name type="scientific">Drosophila guanche</name>
    <name type="common">Fruit fly</name>
    <dbReference type="NCBI Taxonomy" id="7266"/>
    <lineage>
        <taxon>Eukaryota</taxon>
        <taxon>Metazoa</taxon>
        <taxon>Ecdysozoa</taxon>
        <taxon>Arthropoda</taxon>
        <taxon>Hexapoda</taxon>
        <taxon>Insecta</taxon>
        <taxon>Pterygota</taxon>
        <taxon>Neoptera</taxon>
        <taxon>Endopterygota</taxon>
        <taxon>Diptera</taxon>
        <taxon>Brachycera</taxon>
        <taxon>Muscomorpha</taxon>
        <taxon>Ephydroidea</taxon>
        <taxon>Drosophilidae</taxon>
        <taxon>Drosophila</taxon>
        <taxon>Sophophora</taxon>
    </lineage>
</organism>
<dbReference type="CDD" id="cd07724">
    <property type="entry name" value="POD-like_MBL-fold"/>
    <property type="match status" value="1"/>
</dbReference>
<name>A0A3B0IZL4_DROGU</name>
<keyword evidence="6 18" id="KW-0223">Dioxygenase</keyword>
<dbReference type="GO" id="GO:0046872">
    <property type="term" value="F:metal ion binding"/>
    <property type="evidence" value="ECO:0007669"/>
    <property type="project" value="UniProtKB-KW"/>
</dbReference>
<keyword evidence="8" id="KW-0560">Oxidoreductase</keyword>
<proteinExistence type="inferred from homology"/>
<dbReference type="InterPro" id="IPR051682">
    <property type="entry name" value="Mito_Persulfide_Diox"/>
</dbReference>
<evidence type="ECO:0000256" key="11">
    <source>
        <dbReference type="ARBA" id="ARBA00050990"/>
    </source>
</evidence>
<dbReference type="Proteomes" id="UP000268350">
    <property type="component" value="Unassembled WGS sequence"/>
</dbReference>
<evidence type="ECO:0000256" key="1">
    <source>
        <dbReference type="ARBA" id="ARBA00001954"/>
    </source>
</evidence>
<dbReference type="EC" id="1.13.11.18" evidence="13"/>
<comment type="subcellular location">
    <subcellularLocation>
        <location evidence="2">Mitochondrion</location>
    </subcellularLocation>
</comment>
<evidence type="ECO:0000256" key="6">
    <source>
        <dbReference type="ARBA" id="ARBA00022964"/>
    </source>
</evidence>
<comment type="cofactor">
    <cofactor evidence="1">
        <name>Fe(2+)</name>
        <dbReference type="ChEBI" id="CHEBI:29033"/>
    </cofactor>
</comment>
<dbReference type="GO" id="GO:0005739">
    <property type="term" value="C:mitochondrion"/>
    <property type="evidence" value="ECO:0007669"/>
    <property type="project" value="UniProtKB-SubCell"/>
</dbReference>
<comment type="catalytic activity">
    <reaction evidence="11">
        <text>S-sulfanylglutathione + O2 + H2O = sulfite + glutathione + 2 H(+)</text>
        <dbReference type="Rhea" id="RHEA:12981"/>
        <dbReference type="ChEBI" id="CHEBI:15377"/>
        <dbReference type="ChEBI" id="CHEBI:15378"/>
        <dbReference type="ChEBI" id="CHEBI:15379"/>
        <dbReference type="ChEBI" id="CHEBI:17359"/>
        <dbReference type="ChEBI" id="CHEBI:57925"/>
        <dbReference type="ChEBI" id="CHEBI:58905"/>
        <dbReference type="EC" id="1.13.11.18"/>
    </reaction>
</comment>
<evidence type="ECO:0000256" key="16">
    <source>
        <dbReference type="SAM" id="SignalP"/>
    </source>
</evidence>
<dbReference type="InterPro" id="IPR036866">
    <property type="entry name" value="RibonucZ/Hydroxyglut_hydro"/>
</dbReference>
<keyword evidence="4" id="KW-0479">Metal-binding</keyword>
<keyword evidence="16" id="KW-0732">Signal</keyword>
<keyword evidence="10" id="KW-0496">Mitochondrion</keyword>
<evidence type="ECO:0000313" key="19">
    <source>
        <dbReference type="Proteomes" id="UP000268350"/>
    </source>
</evidence>
<evidence type="ECO:0000256" key="5">
    <source>
        <dbReference type="ARBA" id="ARBA00022946"/>
    </source>
</evidence>
<dbReference type="Gene3D" id="3.60.15.10">
    <property type="entry name" value="Ribonuclease Z/Hydroxyacylglutathione hydrolase-like"/>
    <property type="match status" value="1"/>
</dbReference>
<dbReference type="GO" id="GO:0031123">
    <property type="term" value="P:RNA 3'-end processing"/>
    <property type="evidence" value="ECO:0007669"/>
    <property type="project" value="UniProtKB-ARBA"/>
</dbReference>
<dbReference type="PANTHER" id="PTHR43084">
    <property type="entry name" value="PERSULFIDE DIOXYGENASE ETHE1"/>
    <property type="match status" value="1"/>
</dbReference>
<dbReference type="GO" id="GO:0006749">
    <property type="term" value="P:glutathione metabolic process"/>
    <property type="evidence" value="ECO:0007669"/>
    <property type="project" value="InterPro"/>
</dbReference>
<evidence type="ECO:0000256" key="3">
    <source>
        <dbReference type="ARBA" id="ARBA00006759"/>
    </source>
</evidence>
<feature type="domain" description="Metallo-beta-lactamase" evidence="17">
    <location>
        <begin position="49"/>
        <end position="209"/>
    </location>
</feature>
<dbReference type="InterPro" id="IPR044528">
    <property type="entry name" value="POD-like_MBL-fold"/>
</dbReference>
<sequence>MWRIFALALALCAAAQPSENVQNNSSSLPVGKPFTSDFFFRQLFDEESSTYSYLLADLKTGEAVVIDPVLEQAKRDAQLVKELGFKLKYAINTHLHADHITGSGWLRELTGCQSMIAAASGAKADVYLEEGDRIEFGSHFIDVLATPGHTNGCMSYVIKAQGCVFTGDTVLIRGCGRTDFQEGSSESLYENVHSKIFTLPDYFRIYPAHDYKGQLESSVWEEKRYNPRLTKDLEEFIRIMDNLNLSYPNKIDVSLPANRECGVYDIPKE</sequence>
<evidence type="ECO:0000256" key="10">
    <source>
        <dbReference type="ARBA" id="ARBA00023128"/>
    </source>
</evidence>
<evidence type="ECO:0000256" key="8">
    <source>
        <dbReference type="ARBA" id="ARBA00023002"/>
    </source>
</evidence>
<feature type="signal peptide" evidence="16">
    <location>
        <begin position="1"/>
        <end position="20"/>
    </location>
</feature>
<gene>
    <name evidence="18" type="ORF">DGUA_6G001411</name>
</gene>
<dbReference type="SMART" id="SM00849">
    <property type="entry name" value="Lactamase_B"/>
    <property type="match status" value="1"/>
</dbReference>
<keyword evidence="7" id="KW-0007">Acetylation</keyword>
<comment type="subunit">
    <text evidence="12">Homodimer. Monomer. Interacts with TST. May interact with RELA.</text>
</comment>
<evidence type="ECO:0000256" key="2">
    <source>
        <dbReference type="ARBA" id="ARBA00004173"/>
    </source>
</evidence>
<protein>
    <recommendedName>
        <fullName evidence="14">Persulfide dioxygenase ETHE1, mitochondrial</fullName>
        <ecNumber evidence="13">1.13.11.18</ecNumber>
    </recommendedName>
    <alternativeName>
        <fullName evidence="15">Sulfur dioxygenase ETHE1</fullName>
    </alternativeName>
</protein>
<dbReference type="Pfam" id="PF00753">
    <property type="entry name" value="Lactamase_B"/>
    <property type="match status" value="2"/>
</dbReference>
<evidence type="ECO:0000256" key="4">
    <source>
        <dbReference type="ARBA" id="ARBA00022723"/>
    </source>
</evidence>
<dbReference type="OrthoDB" id="449487at2759"/>
<dbReference type="OMA" id="GTWQYLI"/>
<dbReference type="GO" id="GO:0070813">
    <property type="term" value="P:hydrogen sulfide metabolic process"/>
    <property type="evidence" value="ECO:0007669"/>
    <property type="project" value="TreeGrafter"/>
</dbReference>
<dbReference type="AlphaFoldDB" id="A0A3B0IZL4"/>
<keyword evidence="19" id="KW-1185">Reference proteome</keyword>
<dbReference type="STRING" id="7266.A0A3B0IZL4"/>
<accession>A0A3B0IZL4</accession>
<evidence type="ECO:0000313" key="18">
    <source>
        <dbReference type="EMBL" id="SPP73854.1"/>
    </source>
</evidence>
<dbReference type="SUPFAM" id="SSF56281">
    <property type="entry name" value="Metallo-hydrolase/oxidoreductase"/>
    <property type="match status" value="1"/>
</dbReference>
<keyword evidence="9" id="KW-0408">Iron</keyword>
<dbReference type="GO" id="GO:0050313">
    <property type="term" value="F:sulfur dioxygenase activity"/>
    <property type="evidence" value="ECO:0007669"/>
    <property type="project" value="UniProtKB-EC"/>
</dbReference>
<evidence type="ECO:0000259" key="17">
    <source>
        <dbReference type="SMART" id="SM00849"/>
    </source>
</evidence>
<evidence type="ECO:0000256" key="7">
    <source>
        <dbReference type="ARBA" id="ARBA00022990"/>
    </source>
</evidence>
<evidence type="ECO:0000256" key="14">
    <source>
        <dbReference type="ARBA" id="ARBA00067300"/>
    </source>
</evidence>